<evidence type="ECO:0000313" key="2">
    <source>
        <dbReference type="EMBL" id="KAK1939849.1"/>
    </source>
</evidence>
<proteinExistence type="predicted"/>
<organism evidence="2 3">
    <name type="scientific">Babesia divergens</name>
    <dbReference type="NCBI Taxonomy" id="32595"/>
    <lineage>
        <taxon>Eukaryota</taxon>
        <taxon>Sar</taxon>
        <taxon>Alveolata</taxon>
        <taxon>Apicomplexa</taxon>
        <taxon>Aconoidasida</taxon>
        <taxon>Piroplasmida</taxon>
        <taxon>Babesiidae</taxon>
        <taxon>Babesia</taxon>
    </lineage>
</organism>
<dbReference type="Proteomes" id="UP001195914">
    <property type="component" value="Unassembled WGS sequence"/>
</dbReference>
<name>A0AAD9LLW1_BABDI</name>
<accession>A0AAD9LLW1</accession>
<reference evidence="2" key="1">
    <citation type="journal article" date="2014" name="Nucleic Acids Res.">
        <title>The evolutionary dynamics of variant antigen genes in Babesia reveal a history of genomic innovation underlying host-parasite interaction.</title>
        <authorList>
            <person name="Jackson A.P."/>
            <person name="Otto T.D."/>
            <person name="Darby A."/>
            <person name="Ramaprasad A."/>
            <person name="Xia D."/>
            <person name="Echaide I.E."/>
            <person name="Farber M."/>
            <person name="Gahlot S."/>
            <person name="Gamble J."/>
            <person name="Gupta D."/>
            <person name="Gupta Y."/>
            <person name="Jackson L."/>
            <person name="Malandrin L."/>
            <person name="Malas T.B."/>
            <person name="Moussa E."/>
            <person name="Nair M."/>
            <person name="Reid A.J."/>
            <person name="Sanders M."/>
            <person name="Sharma J."/>
            <person name="Tracey A."/>
            <person name="Quail M.A."/>
            <person name="Weir W."/>
            <person name="Wastling J.M."/>
            <person name="Hall N."/>
            <person name="Willadsen P."/>
            <person name="Lingelbach K."/>
            <person name="Shiels B."/>
            <person name="Tait A."/>
            <person name="Berriman M."/>
            <person name="Allred D.R."/>
            <person name="Pain A."/>
        </authorList>
    </citation>
    <scope>NUCLEOTIDE SEQUENCE</scope>
    <source>
        <strain evidence="2">1802A</strain>
    </source>
</reference>
<feature type="region of interest" description="Disordered" evidence="1">
    <location>
        <begin position="199"/>
        <end position="224"/>
    </location>
</feature>
<sequence length="224" mass="25402">MSSLLIEELPKLGIEADNDIVSYLIELLETEGVDLCAEWLDSASHGEKSAEAQRLAQRAFEFLRSDRSNIGGNSDPLPDNSIPVDTSTEPASCCPENVNVCSNAKSVVSSNVKYGPRETNDTELDKALKREIVQRYACVEVQTVHIDEDGQYFSSGVALDNLEQDATIPTNTNAARVRQQQHEIRLSQKLKHLEEQEKLRQQKLKQQQRDERERLRCQKKERHK</sequence>
<keyword evidence="3" id="KW-1185">Reference proteome</keyword>
<reference evidence="2" key="2">
    <citation type="submission" date="2021-05" db="EMBL/GenBank/DDBJ databases">
        <authorList>
            <person name="Pain A."/>
        </authorList>
    </citation>
    <scope>NUCLEOTIDE SEQUENCE</scope>
    <source>
        <strain evidence="2">1802A</strain>
    </source>
</reference>
<feature type="compositionally biased region" description="Basic and acidic residues" evidence="1">
    <location>
        <begin position="207"/>
        <end position="218"/>
    </location>
</feature>
<evidence type="ECO:0000313" key="3">
    <source>
        <dbReference type="Proteomes" id="UP001195914"/>
    </source>
</evidence>
<protein>
    <recommendedName>
        <fullName evidence="4">Coiled-coil domain-containing protein 43</fullName>
    </recommendedName>
</protein>
<dbReference type="EMBL" id="JAHBMH010000007">
    <property type="protein sequence ID" value="KAK1939849.1"/>
    <property type="molecule type" value="Genomic_DNA"/>
</dbReference>
<evidence type="ECO:0008006" key="4">
    <source>
        <dbReference type="Google" id="ProtNLM"/>
    </source>
</evidence>
<evidence type="ECO:0000256" key="1">
    <source>
        <dbReference type="SAM" id="MobiDB-lite"/>
    </source>
</evidence>
<comment type="caution">
    <text evidence="2">The sequence shown here is derived from an EMBL/GenBank/DDBJ whole genome shotgun (WGS) entry which is preliminary data.</text>
</comment>
<gene>
    <name evidence="2" type="ORF">X943_003917</name>
</gene>
<dbReference type="AlphaFoldDB" id="A0AAD9LLW1"/>